<organism evidence="2 3">
    <name type="scientific">Hymenolepis diminuta</name>
    <name type="common">Rat tapeworm</name>
    <dbReference type="NCBI Taxonomy" id="6216"/>
    <lineage>
        <taxon>Eukaryota</taxon>
        <taxon>Metazoa</taxon>
        <taxon>Spiralia</taxon>
        <taxon>Lophotrochozoa</taxon>
        <taxon>Platyhelminthes</taxon>
        <taxon>Cestoda</taxon>
        <taxon>Eucestoda</taxon>
        <taxon>Cyclophyllidea</taxon>
        <taxon>Hymenolepididae</taxon>
        <taxon>Hymenolepis</taxon>
    </lineage>
</organism>
<feature type="signal peptide" evidence="1">
    <location>
        <begin position="1"/>
        <end position="19"/>
    </location>
</feature>
<dbReference type="EMBL" id="CABIJS010000111">
    <property type="protein sequence ID" value="VUZ43589.1"/>
    <property type="molecule type" value="Genomic_DNA"/>
</dbReference>
<proteinExistence type="predicted"/>
<sequence length="57" mass="6614">MLYCVLIINLPLVIDFKLSSPPTSPHRPRRLTSNPVSYVVKLNTKLRQGDKFWCKDN</sequence>
<keyword evidence="1" id="KW-0732">Signal</keyword>
<evidence type="ECO:0000313" key="2">
    <source>
        <dbReference type="EMBL" id="VUZ43589.1"/>
    </source>
</evidence>
<keyword evidence="3" id="KW-1185">Reference proteome</keyword>
<feature type="chain" id="PRO_5022238589" evidence="1">
    <location>
        <begin position="20"/>
        <end position="57"/>
    </location>
</feature>
<evidence type="ECO:0000313" key="3">
    <source>
        <dbReference type="Proteomes" id="UP000321570"/>
    </source>
</evidence>
<evidence type="ECO:0000256" key="1">
    <source>
        <dbReference type="SAM" id="SignalP"/>
    </source>
</evidence>
<dbReference type="Proteomes" id="UP000321570">
    <property type="component" value="Unassembled WGS sequence"/>
</dbReference>
<gene>
    <name evidence="2" type="ORF">WMSIL1_LOCUS3657</name>
</gene>
<reference evidence="2 3" key="1">
    <citation type="submission" date="2019-07" db="EMBL/GenBank/DDBJ databases">
        <authorList>
            <person name="Jastrzebski P J."/>
            <person name="Paukszto L."/>
            <person name="Jastrzebski P J."/>
        </authorList>
    </citation>
    <scope>NUCLEOTIDE SEQUENCE [LARGE SCALE GENOMIC DNA]</scope>
    <source>
        <strain evidence="2 3">WMS-il1</strain>
    </source>
</reference>
<protein>
    <submittedName>
        <fullName evidence="2">Uncharacterized protein</fullName>
    </submittedName>
</protein>
<dbReference type="AlphaFoldDB" id="A0A564Y9E4"/>
<accession>A0A564Y9E4</accession>
<name>A0A564Y9E4_HYMDI</name>